<dbReference type="EC" id="5.4.99.25" evidence="5"/>
<gene>
    <name evidence="5 9" type="primary">truB</name>
    <name evidence="9" type="ORF">NITHO_1800007</name>
</gene>
<dbReference type="InterPro" id="IPR020103">
    <property type="entry name" value="PsdUridine_synth_cat_dom_sf"/>
</dbReference>
<dbReference type="GO" id="GO:0160148">
    <property type="term" value="F:tRNA pseudouridine(55) synthase activity"/>
    <property type="evidence" value="ECO:0007669"/>
    <property type="project" value="UniProtKB-EC"/>
</dbReference>
<dbReference type="InterPro" id="IPR002501">
    <property type="entry name" value="PsdUridine_synth_N"/>
</dbReference>
<evidence type="ECO:0000256" key="5">
    <source>
        <dbReference type="HAMAP-Rule" id="MF_01080"/>
    </source>
</evidence>
<proteinExistence type="inferred from homology"/>
<feature type="domain" description="tRNA pseudouridylate synthase B C-terminal" evidence="8">
    <location>
        <begin position="174"/>
        <end position="214"/>
    </location>
</feature>
<dbReference type="Pfam" id="PF16198">
    <property type="entry name" value="TruB_C_2"/>
    <property type="match status" value="1"/>
</dbReference>
<keyword evidence="3 5" id="KW-0819">tRNA processing</keyword>
<feature type="region of interest" description="Disordered" evidence="6">
    <location>
        <begin position="283"/>
        <end position="306"/>
    </location>
</feature>
<evidence type="ECO:0000256" key="1">
    <source>
        <dbReference type="ARBA" id="ARBA00000385"/>
    </source>
</evidence>
<comment type="function">
    <text evidence="5">Responsible for synthesis of pseudouridine from uracil-55 in the psi GC loop of transfer RNAs.</text>
</comment>
<evidence type="ECO:0000256" key="4">
    <source>
        <dbReference type="ARBA" id="ARBA00023235"/>
    </source>
</evidence>
<dbReference type="HAMAP" id="MF_01080">
    <property type="entry name" value="TruB_bact"/>
    <property type="match status" value="1"/>
</dbReference>
<keyword evidence="4 5" id="KW-0413">Isomerase</keyword>
<dbReference type="Proteomes" id="UP000004221">
    <property type="component" value="Unassembled WGS sequence"/>
</dbReference>
<dbReference type="Pfam" id="PF01509">
    <property type="entry name" value="TruB_N"/>
    <property type="match status" value="1"/>
</dbReference>
<keyword evidence="10" id="KW-1185">Reference proteome</keyword>
<organism evidence="9 10">
    <name type="scientific">Nitrolancea hollandica Lb</name>
    <dbReference type="NCBI Taxonomy" id="1129897"/>
    <lineage>
        <taxon>Bacteria</taxon>
        <taxon>Pseudomonadati</taxon>
        <taxon>Thermomicrobiota</taxon>
        <taxon>Thermomicrobia</taxon>
        <taxon>Sphaerobacterales</taxon>
        <taxon>Sphaerobacterineae</taxon>
        <taxon>Sphaerobacteraceae</taxon>
        <taxon>Nitrolancea</taxon>
    </lineage>
</organism>
<dbReference type="InterPro" id="IPR014780">
    <property type="entry name" value="tRNA_psdUridine_synth_TruB"/>
</dbReference>
<evidence type="ECO:0000313" key="9">
    <source>
        <dbReference type="EMBL" id="CCF83061.1"/>
    </source>
</evidence>
<evidence type="ECO:0000256" key="6">
    <source>
        <dbReference type="SAM" id="MobiDB-lite"/>
    </source>
</evidence>
<comment type="catalytic activity">
    <reaction evidence="1 5">
        <text>uridine(55) in tRNA = pseudouridine(55) in tRNA</text>
        <dbReference type="Rhea" id="RHEA:42532"/>
        <dbReference type="Rhea" id="RHEA-COMP:10101"/>
        <dbReference type="Rhea" id="RHEA-COMP:10102"/>
        <dbReference type="ChEBI" id="CHEBI:65314"/>
        <dbReference type="ChEBI" id="CHEBI:65315"/>
        <dbReference type="EC" id="5.4.99.25"/>
    </reaction>
</comment>
<evidence type="ECO:0000256" key="2">
    <source>
        <dbReference type="ARBA" id="ARBA00005642"/>
    </source>
</evidence>
<protein>
    <recommendedName>
        <fullName evidence="5">tRNA pseudouridine synthase B</fullName>
        <ecNumber evidence="5">5.4.99.25</ecNumber>
    </recommendedName>
    <alternativeName>
        <fullName evidence="5">tRNA pseudouridine(55) synthase</fullName>
        <shortName evidence="5">Psi55 synthase</shortName>
    </alternativeName>
    <alternativeName>
        <fullName evidence="5">tRNA pseudouridylate synthase</fullName>
    </alternativeName>
    <alternativeName>
        <fullName evidence="5">tRNA-uridine isomerase</fullName>
    </alternativeName>
</protein>
<dbReference type="OrthoDB" id="9802309at2"/>
<comment type="similarity">
    <text evidence="2 5">Belongs to the pseudouridine synthase TruB family. Type 1 subfamily.</text>
</comment>
<dbReference type="EMBL" id="CAGS01000091">
    <property type="protein sequence ID" value="CCF83061.1"/>
    <property type="molecule type" value="Genomic_DNA"/>
</dbReference>
<dbReference type="RefSeq" id="WP_008475788.1">
    <property type="nucleotide sequence ID" value="NZ_CAGS01000091.1"/>
</dbReference>
<dbReference type="GO" id="GO:1990481">
    <property type="term" value="P:mRNA pseudouridine synthesis"/>
    <property type="evidence" value="ECO:0007669"/>
    <property type="project" value="TreeGrafter"/>
</dbReference>
<dbReference type="PANTHER" id="PTHR13767">
    <property type="entry name" value="TRNA-PSEUDOURIDINE SYNTHASE"/>
    <property type="match status" value="1"/>
</dbReference>
<evidence type="ECO:0000256" key="3">
    <source>
        <dbReference type="ARBA" id="ARBA00022694"/>
    </source>
</evidence>
<dbReference type="PANTHER" id="PTHR13767:SF2">
    <property type="entry name" value="PSEUDOURIDYLATE SYNTHASE TRUB1"/>
    <property type="match status" value="1"/>
</dbReference>
<evidence type="ECO:0000259" key="7">
    <source>
        <dbReference type="Pfam" id="PF01509"/>
    </source>
</evidence>
<comment type="caution">
    <text evidence="9">The sequence shown here is derived from an EMBL/GenBank/DDBJ whole genome shotgun (WGS) entry which is preliminary data.</text>
</comment>
<dbReference type="CDD" id="cd02573">
    <property type="entry name" value="PseudoU_synth_EcTruB"/>
    <property type="match status" value="1"/>
</dbReference>
<feature type="active site" description="Nucleophile" evidence="5">
    <location>
        <position position="40"/>
    </location>
</feature>
<feature type="domain" description="Pseudouridine synthase II N-terminal" evidence="7">
    <location>
        <begin position="25"/>
        <end position="173"/>
    </location>
</feature>
<reference evidence="9 10" key="1">
    <citation type="journal article" date="2012" name="ISME J.">
        <title>Nitrification expanded: discovery, physiology and genomics of a nitrite-oxidizing bacterium from the phylum Chloroflexi.</title>
        <authorList>
            <person name="Sorokin D.Y."/>
            <person name="Lucker S."/>
            <person name="Vejmelkova D."/>
            <person name="Kostrikina N.A."/>
            <person name="Kleerebezem R."/>
            <person name="Rijpstra W.I."/>
            <person name="Damste J.S."/>
            <person name="Le Paslier D."/>
            <person name="Muyzer G."/>
            <person name="Wagner M."/>
            <person name="van Loosdrecht M.C."/>
            <person name="Daims H."/>
        </authorList>
    </citation>
    <scope>NUCLEOTIDE SEQUENCE [LARGE SCALE GENOMIC DNA]</scope>
    <source>
        <strain evidence="10">none</strain>
    </source>
</reference>
<evidence type="ECO:0000259" key="8">
    <source>
        <dbReference type="Pfam" id="PF16198"/>
    </source>
</evidence>
<dbReference type="InterPro" id="IPR032819">
    <property type="entry name" value="TruB_C"/>
</dbReference>
<dbReference type="GO" id="GO:0031119">
    <property type="term" value="P:tRNA pseudouridine synthesis"/>
    <property type="evidence" value="ECO:0007669"/>
    <property type="project" value="UniProtKB-UniRule"/>
</dbReference>
<dbReference type="NCBIfam" id="TIGR00431">
    <property type="entry name" value="TruB"/>
    <property type="match status" value="1"/>
</dbReference>
<accession>I4EEE9</accession>
<dbReference type="AlphaFoldDB" id="I4EEE9"/>
<name>I4EEE9_9BACT</name>
<dbReference type="Gene3D" id="3.30.2350.10">
    <property type="entry name" value="Pseudouridine synthase"/>
    <property type="match status" value="1"/>
</dbReference>
<evidence type="ECO:0000313" key="10">
    <source>
        <dbReference type="Proteomes" id="UP000004221"/>
    </source>
</evidence>
<dbReference type="SUPFAM" id="SSF55120">
    <property type="entry name" value="Pseudouridine synthase"/>
    <property type="match status" value="1"/>
</dbReference>
<dbReference type="GO" id="GO:0003723">
    <property type="term" value="F:RNA binding"/>
    <property type="evidence" value="ECO:0007669"/>
    <property type="project" value="InterPro"/>
</dbReference>
<sequence>MNLHGIVVVDKPRGMTSHDVVARIRWLLGERRVGHGGTLDPAAEGVLPVAVGAATRLIQHVQESRKRYLAHIVLGVETDSADIEGRIIAVSQVEAPDREAIETALARFVGTIVQVPPVYSAVKVGGEALHRRARRGEEVEVPARTVTIYQIDLIAYQYPDLVVDVVCGSGTYIRSLARDLGRVLGTGAYLHYLLRTGTGPFDLSQAWPLAELERGLRPESWSLYALHPDAVMLDAGAIVLDEPLTRAWYHGQPIPAVPLQIERGAAPVVARAYDGNGDWLGTGVMEPGTTQWRPRQVVGTSEARSR</sequence>